<dbReference type="SUPFAM" id="SSF56436">
    <property type="entry name" value="C-type lectin-like"/>
    <property type="match status" value="1"/>
</dbReference>
<protein>
    <submittedName>
        <fullName evidence="2">Formylglycine-generating enzyme required for sulfatase activity</fullName>
    </submittedName>
</protein>
<dbReference type="Pfam" id="PF03781">
    <property type="entry name" value="FGE-sulfatase"/>
    <property type="match status" value="1"/>
</dbReference>
<proteinExistence type="predicted"/>
<comment type="caution">
    <text evidence="2">The sequence shown here is derived from an EMBL/GenBank/DDBJ whole genome shotgun (WGS) entry which is preliminary data.</text>
</comment>
<keyword evidence="3" id="KW-1185">Reference proteome</keyword>
<dbReference type="Gene3D" id="3.90.1580.10">
    <property type="entry name" value="paralog of FGE (formylglycine-generating enzyme)"/>
    <property type="match status" value="1"/>
</dbReference>
<name>A0ABS4IQ10_9BACL</name>
<dbReference type="PANTHER" id="PTHR23150">
    <property type="entry name" value="SULFATASE MODIFYING FACTOR 1, 2"/>
    <property type="match status" value="1"/>
</dbReference>
<evidence type="ECO:0000313" key="3">
    <source>
        <dbReference type="Proteomes" id="UP001519287"/>
    </source>
</evidence>
<sequence length="229" mass="26011">MSNATKSHLDDIDYPMVKIPAGKIQLRDDRTNSQWMAEIKPFLLAPYPVTMELYAAITTKAPVSSEGEQKPVVNISWNDAITFCNLLSQKAGLKACYSISDDGANIICDWESDGYRLPSEAEWQYACKAGTSTYRYGEIDKIAWYHDNSDGRSHNVGKKEPNAWGLYDMLGNVWEWCWDVYDEKVYGSYRIFRGGSWAEEERGCGATCRRRSHPTFSIDDLGFRLAKSL</sequence>
<dbReference type="PANTHER" id="PTHR23150:SF19">
    <property type="entry name" value="FORMYLGLYCINE-GENERATING ENZYME"/>
    <property type="match status" value="1"/>
</dbReference>
<evidence type="ECO:0000313" key="2">
    <source>
        <dbReference type="EMBL" id="MBP1989659.1"/>
    </source>
</evidence>
<feature type="domain" description="Sulfatase-modifying factor enzyme-like" evidence="1">
    <location>
        <begin position="16"/>
        <end position="227"/>
    </location>
</feature>
<dbReference type="InterPro" id="IPR042095">
    <property type="entry name" value="SUMF_sf"/>
</dbReference>
<dbReference type="InterPro" id="IPR005532">
    <property type="entry name" value="SUMF_dom"/>
</dbReference>
<dbReference type="InterPro" id="IPR016187">
    <property type="entry name" value="CTDL_fold"/>
</dbReference>
<dbReference type="InterPro" id="IPR051043">
    <property type="entry name" value="Sulfatase_Mod_Factor_Kinase"/>
</dbReference>
<organism evidence="2 3">
    <name type="scientific">Paenibacillus eucommiae</name>
    <dbReference type="NCBI Taxonomy" id="1355755"/>
    <lineage>
        <taxon>Bacteria</taxon>
        <taxon>Bacillati</taxon>
        <taxon>Bacillota</taxon>
        <taxon>Bacilli</taxon>
        <taxon>Bacillales</taxon>
        <taxon>Paenibacillaceae</taxon>
        <taxon>Paenibacillus</taxon>
    </lineage>
</organism>
<reference evidence="2 3" key="1">
    <citation type="submission" date="2021-03" db="EMBL/GenBank/DDBJ databases">
        <title>Genomic Encyclopedia of Type Strains, Phase IV (KMG-IV): sequencing the most valuable type-strain genomes for metagenomic binning, comparative biology and taxonomic classification.</title>
        <authorList>
            <person name="Goeker M."/>
        </authorList>
    </citation>
    <scope>NUCLEOTIDE SEQUENCE [LARGE SCALE GENOMIC DNA]</scope>
    <source>
        <strain evidence="2 3">DSM 26048</strain>
    </source>
</reference>
<accession>A0ABS4IQ10</accession>
<evidence type="ECO:0000259" key="1">
    <source>
        <dbReference type="Pfam" id="PF03781"/>
    </source>
</evidence>
<dbReference type="Proteomes" id="UP001519287">
    <property type="component" value="Unassembled WGS sequence"/>
</dbReference>
<dbReference type="EMBL" id="JAGGLB010000003">
    <property type="protein sequence ID" value="MBP1989659.1"/>
    <property type="molecule type" value="Genomic_DNA"/>
</dbReference>
<gene>
    <name evidence="2" type="ORF">J2Z66_001257</name>
</gene>